<dbReference type="EMBL" id="JAUCMV010000005">
    <property type="protein sequence ID" value="KAK0394276.1"/>
    <property type="molecule type" value="Genomic_DNA"/>
</dbReference>
<keyword evidence="4 10" id="KW-0862">Zinc</keyword>
<dbReference type="AlphaFoldDB" id="A0AA39LE01"/>
<evidence type="ECO:0000259" key="12">
    <source>
        <dbReference type="PROSITE" id="PS50103"/>
    </source>
</evidence>
<evidence type="ECO:0000256" key="8">
    <source>
        <dbReference type="ARBA" id="ARBA00042384"/>
    </source>
</evidence>
<evidence type="ECO:0000256" key="11">
    <source>
        <dbReference type="SAM" id="MobiDB-lite"/>
    </source>
</evidence>
<feature type="region of interest" description="Disordered" evidence="11">
    <location>
        <begin position="383"/>
        <end position="404"/>
    </location>
</feature>
<dbReference type="SUPFAM" id="SSF90229">
    <property type="entry name" value="CCCH zinc finger"/>
    <property type="match status" value="2"/>
</dbReference>
<feature type="domain" description="C3H1-type" evidence="12">
    <location>
        <begin position="78"/>
        <end position="105"/>
    </location>
</feature>
<dbReference type="InterPro" id="IPR036855">
    <property type="entry name" value="Znf_CCCH_sf"/>
</dbReference>
<evidence type="ECO:0000256" key="5">
    <source>
        <dbReference type="ARBA" id="ARBA00023242"/>
    </source>
</evidence>
<evidence type="ECO:0000256" key="2">
    <source>
        <dbReference type="ARBA" id="ARBA00022723"/>
    </source>
</evidence>
<dbReference type="InterPro" id="IPR037274">
    <property type="entry name" value="Znf_CHY_sf"/>
</dbReference>
<comment type="subcellular location">
    <subcellularLocation>
        <location evidence="1">Nucleus membrane</location>
        <topology evidence="1">Peripheral membrane protein</topology>
        <orientation evidence="1">Cytoplasmic side</orientation>
    </subcellularLocation>
</comment>
<evidence type="ECO:0000256" key="10">
    <source>
        <dbReference type="PROSITE-ProRule" id="PRU00723"/>
    </source>
</evidence>
<sequence>MPGTSFSTLSPLIKRSFSERMAAANDSASAAGAAFALPVVRPEPTQPHDAALPSAEAEQKNRRRNNRGRTAANRDAKKPPSAVCRYFFAGKCEYGENCKYSHESQTTRNGAAVAERTSIDLTTATTLIRQKRHKNKLSATCRFFLSAKCWKGEHCRFFHDTSNPANIEVAAVPEHTTPEDVTLLDTNGVQEVPTQPQAPQIIIPPKPTTSRAAVRPKKPACSLADKGTTMHLQIRSSDIHYFRRRYASSRIVEVDTGTEVTFPYEVTHPDWVFDVRELHFKLLIFKDHPYVDPKIIVVRTAFLPEVLCAHMDVEINELITKRISMFAAEDRFENMTKWLIHAIDRHIFNLFVTGLKKTKLVKEAESCGIKVVQLSSVEQETEIKDDEPIKPDLQPFNHDDGDDEVEKENVAAGSNIIHANASESDEENRDSPSAIRMRLQWTDNTGNIGTLKALSIMLAIKCLKCPGQQYLECKDGAKRQNRCTQCKVGQSVLFQSELVHQHSDLLGYLHFMGCRPLDFVIMDSRFRASCLNCNREVDVCNLTSAVVNKSWCHDCHTKCEFAIFGAKFNGNFALISREDKSVPRAPKKKKAELGPCIVVGQPLPENGTCKHYKKSYRWLRFPCCGKTFPCDVCHEEAGMGHEMKFATRMICGSCSHEQPFSKDKPCTNCKETTTKSKSSHWEGGRGCREKLVMSRNDDRKYKNSALKTVPKKRTGIQSVRHSAK</sequence>
<dbReference type="InterPro" id="IPR000571">
    <property type="entry name" value="Znf_CCCH"/>
</dbReference>
<feature type="domain" description="C3H1-type" evidence="12">
    <location>
        <begin position="135"/>
        <end position="162"/>
    </location>
</feature>
<keyword evidence="5" id="KW-0539">Nucleus</keyword>
<dbReference type="SMART" id="SM00356">
    <property type="entry name" value="ZnF_C3H1"/>
    <property type="match status" value="2"/>
</dbReference>
<reference evidence="14" key="1">
    <citation type="submission" date="2023-06" db="EMBL/GenBank/DDBJ databases">
        <title>Genomic analysis of the entomopathogenic nematode Steinernema hermaphroditum.</title>
        <authorList>
            <person name="Schwarz E.M."/>
            <person name="Heppert J.K."/>
            <person name="Baniya A."/>
            <person name="Schwartz H.T."/>
            <person name="Tan C.-H."/>
            <person name="Antoshechkin I."/>
            <person name="Sternberg P.W."/>
            <person name="Goodrich-Blair H."/>
            <person name="Dillman A.R."/>
        </authorList>
    </citation>
    <scope>NUCLEOTIDE SEQUENCE</scope>
    <source>
        <strain evidence="14">PS9179</strain>
        <tissue evidence="14">Whole animal</tissue>
    </source>
</reference>
<dbReference type="Proteomes" id="UP001175271">
    <property type="component" value="Unassembled WGS sequence"/>
</dbReference>
<keyword evidence="15" id="KW-1185">Reference proteome</keyword>
<dbReference type="SUPFAM" id="SSF161219">
    <property type="entry name" value="CHY zinc finger-like"/>
    <property type="match status" value="1"/>
</dbReference>
<comment type="function">
    <text evidence="6">Required for the export of mRNAs containing poly(A) tails from the nucleus into the cytoplasm.</text>
</comment>
<evidence type="ECO:0000259" key="13">
    <source>
        <dbReference type="PROSITE" id="PS51266"/>
    </source>
</evidence>
<accession>A0AA39LE01</accession>
<feature type="zinc finger region" description="C3H1-type" evidence="10">
    <location>
        <begin position="135"/>
        <end position="162"/>
    </location>
</feature>
<dbReference type="Gene3D" id="4.10.1000.10">
    <property type="entry name" value="Zinc finger, CCCH-type"/>
    <property type="match status" value="2"/>
</dbReference>
<dbReference type="PROSITE" id="PS51266">
    <property type="entry name" value="ZF_CHY"/>
    <property type="match status" value="1"/>
</dbReference>
<dbReference type="PROSITE" id="PS50103">
    <property type="entry name" value="ZF_C3H1"/>
    <property type="match status" value="2"/>
</dbReference>
<dbReference type="InterPro" id="IPR008913">
    <property type="entry name" value="Znf_CHY"/>
</dbReference>
<dbReference type="GO" id="GO:0008270">
    <property type="term" value="F:zinc ion binding"/>
    <property type="evidence" value="ECO:0007669"/>
    <property type="project" value="UniProtKB-KW"/>
</dbReference>
<dbReference type="InterPro" id="IPR051767">
    <property type="entry name" value="Nucleoporin_NUP42"/>
</dbReference>
<evidence type="ECO:0000256" key="9">
    <source>
        <dbReference type="PROSITE-ProRule" id="PRU00601"/>
    </source>
</evidence>
<evidence type="ECO:0000256" key="6">
    <source>
        <dbReference type="ARBA" id="ARBA00037262"/>
    </source>
</evidence>
<comment type="caution">
    <text evidence="14">The sequence shown here is derived from an EMBL/GenBank/DDBJ whole genome shotgun (WGS) entry which is preliminary data.</text>
</comment>
<proteinExistence type="predicted"/>
<dbReference type="PANTHER" id="PTHR46527">
    <property type="entry name" value="NUCLEOPORIN-LIKE PROTEIN 2"/>
    <property type="match status" value="1"/>
</dbReference>
<evidence type="ECO:0000256" key="7">
    <source>
        <dbReference type="ARBA" id="ARBA00039886"/>
    </source>
</evidence>
<protein>
    <recommendedName>
        <fullName evidence="7">Nucleoporin NUP42</fullName>
    </recommendedName>
    <alternativeName>
        <fullName evidence="8">Nucleoporin-like protein 2</fullName>
    </alternativeName>
</protein>
<dbReference type="InterPro" id="IPR041367">
    <property type="entry name" value="Znf-CCCH_4"/>
</dbReference>
<feature type="compositionally biased region" description="Polar residues" evidence="11">
    <location>
        <begin position="715"/>
        <end position="724"/>
    </location>
</feature>
<evidence type="ECO:0000313" key="15">
    <source>
        <dbReference type="Proteomes" id="UP001175271"/>
    </source>
</evidence>
<name>A0AA39LE01_9BILA</name>
<dbReference type="PANTHER" id="PTHR46527:SF1">
    <property type="entry name" value="NUCLEOPORIN NUP42"/>
    <property type="match status" value="1"/>
</dbReference>
<gene>
    <name evidence="14" type="ORF">QR680_000665</name>
</gene>
<dbReference type="GO" id="GO:0031965">
    <property type="term" value="C:nuclear membrane"/>
    <property type="evidence" value="ECO:0007669"/>
    <property type="project" value="UniProtKB-SubCell"/>
</dbReference>
<evidence type="ECO:0000313" key="14">
    <source>
        <dbReference type="EMBL" id="KAK0394276.1"/>
    </source>
</evidence>
<feature type="zinc finger region" description="C3H1-type" evidence="10">
    <location>
        <begin position="78"/>
        <end position="105"/>
    </location>
</feature>
<feature type="region of interest" description="Disordered" evidence="11">
    <location>
        <begin position="698"/>
        <end position="724"/>
    </location>
</feature>
<dbReference type="Pfam" id="PF18044">
    <property type="entry name" value="zf-CCCH_4"/>
    <property type="match status" value="1"/>
</dbReference>
<dbReference type="Pfam" id="PF05495">
    <property type="entry name" value="zf-CHY"/>
    <property type="match status" value="1"/>
</dbReference>
<organism evidence="14 15">
    <name type="scientific">Steinernema hermaphroditum</name>
    <dbReference type="NCBI Taxonomy" id="289476"/>
    <lineage>
        <taxon>Eukaryota</taxon>
        <taxon>Metazoa</taxon>
        <taxon>Ecdysozoa</taxon>
        <taxon>Nematoda</taxon>
        <taxon>Chromadorea</taxon>
        <taxon>Rhabditida</taxon>
        <taxon>Tylenchina</taxon>
        <taxon>Panagrolaimomorpha</taxon>
        <taxon>Strongyloidoidea</taxon>
        <taxon>Steinernematidae</taxon>
        <taxon>Steinernema</taxon>
    </lineage>
</organism>
<keyword evidence="2 10" id="KW-0479">Metal-binding</keyword>
<evidence type="ECO:0000256" key="1">
    <source>
        <dbReference type="ARBA" id="ARBA00004335"/>
    </source>
</evidence>
<evidence type="ECO:0000256" key="3">
    <source>
        <dbReference type="ARBA" id="ARBA00022771"/>
    </source>
</evidence>
<keyword evidence="3 9" id="KW-0863">Zinc-finger</keyword>
<evidence type="ECO:0000256" key="4">
    <source>
        <dbReference type="ARBA" id="ARBA00022833"/>
    </source>
</evidence>
<feature type="region of interest" description="Disordered" evidence="11">
    <location>
        <begin position="39"/>
        <end position="76"/>
    </location>
</feature>
<feature type="domain" description="CHY-type" evidence="13">
    <location>
        <begin position="602"/>
        <end position="671"/>
    </location>
</feature>